<dbReference type="AlphaFoldDB" id="A0A1G7FIR0"/>
<dbReference type="EMBL" id="FNBL01000001">
    <property type="protein sequence ID" value="SDE75769.1"/>
    <property type="molecule type" value="Genomic_DNA"/>
</dbReference>
<proteinExistence type="predicted"/>
<accession>A0A1G7FIR0</accession>
<dbReference type="Proteomes" id="UP000182284">
    <property type="component" value="Unassembled WGS sequence"/>
</dbReference>
<evidence type="ECO:0000313" key="1">
    <source>
        <dbReference type="EMBL" id="SDE75769.1"/>
    </source>
</evidence>
<gene>
    <name evidence="1" type="ORF">SAMN04488117_101106</name>
</gene>
<sequence length="140" mass="15793">MGTVRQNIFGDIIALNRDTHLRSSGMILMVGEPQLMQTLKKHFPERSGVFFIEFADLSREILTAISPDSVVAPAISAHFDCLELAAFLSSADYKGLFRVIAKDLPRPEIVRTEVRQHYPHLDFDIIIPARPVPRNAKVMH</sequence>
<evidence type="ECO:0000313" key="2">
    <source>
        <dbReference type="Proteomes" id="UP000182284"/>
    </source>
</evidence>
<name>A0A1G7FIR0_9RHOB</name>
<protein>
    <submittedName>
        <fullName evidence="1">Uncharacterized protein</fullName>
    </submittedName>
</protein>
<reference evidence="1 2" key="1">
    <citation type="submission" date="2016-10" db="EMBL/GenBank/DDBJ databases">
        <authorList>
            <person name="de Groot N.N."/>
        </authorList>
    </citation>
    <scope>NUCLEOTIDE SEQUENCE [LARGE SCALE GENOMIC DNA]</scope>
    <source>
        <strain evidence="1 2">DSM 27375</strain>
    </source>
</reference>
<organism evidence="1 2">
    <name type="scientific">Celeribacter baekdonensis</name>
    <dbReference type="NCBI Taxonomy" id="875171"/>
    <lineage>
        <taxon>Bacteria</taxon>
        <taxon>Pseudomonadati</taxon>
        <taxon>Pseudomonadota</taxon>
        <taxon>Alphaproteobacteria</taxon>
        <taxon>Rhodobacterales</taxon>
        <taxon>Roseobacteraceae</taxon>
        <taxon>Celeribacter</taxon>
    </lineage>
</organism>